<organism evidence="7 8">
    <name type="scientific">Falseniella ignava</name>
    <dbReference type="NCBI Taxonomy" id="137730"/>
    <lineage>
        <taxon>Bacteria</taxon>
        <taxon>Bacillati</taxon>
        <taxon>Bacillota</taxon>
        <taxon>Bacilli</taxon>
        <taxon>Lactobacillales</taxon>
        <taxon>Aerococcaceae</taxon>
        <taxon>Falseniella</taxon>
    </lineage>
</organism>
<dbReference type="GO" id="GO:0003677">
    <property type="term" value="F:DNA binding"/>
    <property type="evidence" value="ECO:0007669"/>
    <property type="project" value="UniProtKB-UniRule"/>
</dbReference>
<dbReference type="InterPro" id="IPR011010">
    <property type="entry name" value="DNA_brk_join_enz"/>
</dbReference>
<evidence type="ECO:0000256" key="4">
    <source>
        <dbReference type="PROSITE-ProRule" id="PRU01248"/>
    </source>
</evidence>
<dbReference type="InterPro" id="IPR010998">
    <property type="entry name" value="Integrase_recombinase_N"/>
</dbReference>
<comment type="similarity">
    <text evidence="1">Belongs to the 'phage' integrase family.</text>
</comment>
<dbReference type="PANTHER" id="PTHR30349:SF64">
    <property type="entry name" value="PROPHAGE INTEGRASE INTD-RELATED"/>
    <property type="match status" value="1"/>
</dbReference>
<evidence type="ECO:0000256" key="1">
    <source>
        <dbReference type="ARBA" id="ARBA00008857"/>
    </source>
</evidence>
<gene>
    <name evidence="7" type="ORF">CYJ57_03210</name>
</gene>
<accession>A0A2I1K247</accession>
<keyword evidence="3" id="KW-0233">DNA recombination</keyword>
<dbReference type="Proteomes" id="UP000234384">
    <property type="component" value="Unassembled WGS sequence"/>
</dbReference>
<dbReference type="InterPro" id="IPR013762">
    <property type="entry name" value="Integrase-like_cat_sf"/>
</dbReference>
<dbReference type="EMBL" id="PKHE01000005">
    <property type="protein sequence ID" value="PKY89730.1"/>
    <property type="molecule type" value="Genomic_DNA"/>
</dbReference>
<dbReference type="InterPro" id="IPR028259">
    <property type="entry name" value="AP2-like_int_N"/>
</dbReference>
<dbReference type="PROSITE" id="PS51898">
    <property type="entry name" value="TYR_RECOMBINASE"/>
    <property type="match status" value="1"/>
</dbReference>
<feature type="domain" description="Core-binding (CB)" evidence="6">
    <location>
        <begin position="81"/>
        <end position="162"/>
    </location>
</feature>
<dbReference type="OrthoDB" id="9803188at2"/>
<dbReference type="Gene3D" id="1.10.150.130">
    <property type="match status" value="1"/>
</dbReference>
<dbReference type="InterPro" id="IPR025269">
    <property type="entry name" value="SAM-like_dom"/>
</dbReference>
<evidence type="ECO:0000313" key="7">
    <source>
        <dbReference type="EMBL" id="PKY89730.1"/>
    </source>
</evidence>
<evidence type="ECO:0000259" key="5">
    <source>
        <dbReference type="PROSITE" id="PS51898"/>
    </source>
</evidence>
<evidence type="ECO:0000256" key="3">
    <source>
        <dbReference type="ARBA" id="ARBA00023172"/>
    </source>
</evidence>
<dbReference type="Pfam" id="PF14657">
    <property type="entry name" value="Arm-DNA-bind_4"/>
    <property type="match status" value="1"/>
</dbReference>
<dbReference type="CDD" id="cd01189">
    <property type="entry name" value="INT_ICEBs1_C_like"/>
    <property type="match status" value="1"/>
</dbReference>
<dbReference type="PANTHER" id="PTHR30349">
    <property type="entry name" value="PHAGE INTEGRASE-RELATED"/>
    <property type="match status" value="1"/>
</dbReference>
<dbReference type="AlphaFoldDB" id="A0A2I1K247"/>
<comment type="caution">
    <text evidence="7">The sequence shown here is derived from an EMBL/GenBank/DDBJ whole genome shotgun (WGS) entry which is preliminary data.</text>
</comment>
<feature type="domain" description="Tyr recombinase" evidence="5">
    <location>
        <begin position="186"/>
        <end position="378"/>
    </location>
</feature>
<evidence type="ECO:0000259" key="6">
    <source>
        <dbReference type="PROSITE" id="PS51900"/>
    </source>
</evidence>
<reference evidence="7 8" key="1">
    <citation type="submission" date="2017-12" db="EMBL/GenBank/DDBJ databases">
        <title>Phylogenetic diversity of female urinary microbiome.</title>
        <authorList>
            <person name="Thomas-White K."/>
            <person name="Wolfe A.J."/>
        </authorList>
    </citation>
    <scope>NUCLEOTIDE SEQUENCE [LARGE SCALE GENOMIC DNA]</scope>
    <source>
        <strain evidence="7 8">UMB0898</strain>
    </source>
</reference>
<dbReference type="GO" id="GO:0006310">
    <property type="term" value="P:DNA recombination"/>
    <property type="evidence" value="ECO:0007669"/>
    <property type="project" value="UniProtKB-KW"/>
</dbReference>
<dbReference type="InterPro" id="IPR050090">
    <property type="entry name" value="Tyrosine_recombinase_XerCD"/>
</dbReference>
<dbReference type="InterPro" id="IPR002104">
    <property type="entry name" value="Integrase_catalytic"/>
</dbReference>
<dbReference type="InterPro" id="IPR044068">
    <property type="entry name" value="CB"/>
</dbReference>
<dbReference type="Pfam" id="PF00589">
    <property type="entry name" value="Phage_integrase"/>
    <property type="match status" value="1"/>
</dbReference>
<name>A0A2I1K247_9LACT</name>
<proteinExistence type="inferred from homology"/>
<dbReference type="SUPFAM" id="SSF56349">
    <property type="entry name" value="DNA breaking-rejoining enzymes"/>
    <property type="match status" value="1"/>
</dbReference>
<keyword evidence="2 4" id="KW-0238">DNA-binding</keyword>
<dbReference type="GO" id="GO:0015074">
    <property type="term" value="P:DNA integration"/>
    <property type="evidence" value="ECO:0007669"/>
    <property type="project" value="InterPro"/>
</dbReference>
<sequence>MPSMMKVIPVALLYHIWRCINMASVKKRGKTWEYTVSYKKGKGDYGRLTKGGFRTKKEAESEARQLEVSISEGYNPIKKEMLFSEYFKDWYELYKKQVITDVTIRKYKATYNNIKKYIPHHRLCDLDRKEYQKLLNEFGKTHSLNTSKTFHSHLKACITDALEDKVILINPTYRAVVTGKIPSKPQEEKYLEYDDFKRLVNETWSRLSKYHSHYLILIMCYTGCRLAEAQGLTWNNINYEEKTLRIEKTWSYNEKERATFIPTKNREIRTITMPNQLIELFQIYHKFQEENDLLIDRVIPDTISANGVNKMLKNIQSHLEINPQITSHGLRHTHASVLLSDGLNILTVAERLGHKDITVTQKVYSHLLTKLKEKDIEKIQSALNF</sequence>
<dbReference type="Gene3D" id="1.10.443.10">
    <property type="entry name" value="Intergrase catalytic core"/>
    <property type="match status" value="1"/>
</dbReference>
<evidence type="ECO:0000313" key="8">
    <source>
        <dbReference type="Proteomes" id="UP000234384"/>
    </source>
</evidence>
<evidence type="ECO:0000256" key="2">
    <source>
        <dbReference type="ARBA" id="ARBA00023125"/>
    </source>
</evidence>
<protein>
    <submittedName>
        <fullName evidence="7">Site-specific integrase</fullName>
    </submittedName>
</protein>
<dbReference type="PROSITE" id="PS51900">
    <property type="entry name" value="CB"/>
    <property type="match status" value="1"/>
</dbReference>
<dbReference type="Pfam" id="PF13102">
    <property type="entry name" value="Phage_int_SAM_5"/>
    <property type="match status" value="1"/>
</dbReference>